<dbReference type="RefSeq" id="WP_219527043.1">
    <property type="nucleotide sequence ID" value="NZ_JAHKRM010000001.1"/>
</dbReference>
<dbReference type="Proteomes" id="UP001597097">
    <property type="component" value="Unassembled WGS sequence"/>
</dbReference>
<evidence type="ECO:0000313" key="3">
    <source>
        <dbReference type="Proteomes" id="UP001597097"/>
    </source>
</evidence>
<gene>
    <name evidence="2" type="ORF">ACFSJ0_26380</name>
</gene>
<reference evidence="3" key="1">
    <citation type="journal article" date="2019" name="Int. J. Syst. Evol. Microbiol.">
        <title>The Global Catalogue of Microorganisms (GCM) 10K type strain sequencing project: providing services to taxonomists for standard genome sequencing and annotation.</title>
        <authorList>
            <consortium name="The Broad Institute Genomics Platform"/>
            <consortium name="The Broad Institute Genome Sequencing Center for Infectious Disease"/>
            <person name="Wu L."/>
            <person name="Ma J."/>
        </authorList>
    </citation>
    <scope>NUCLEOTIDE SEQUENCE [LARGE SCALE GENOMIC DNA]</scope>
    <source>
        <strain evidence="3">CGMCC 1.15399</strain>
    </source>
</reference>
<evidence type="ECO:0000256" key="1">
    <source>
        <dbReference type="SAM" id="MobiDB-lite"/>
    </source>
</evidence>
<keyword evidence="3" id="KW-1185">Reference proteome</keyword>
<organism evidence="2 3">
    <name type="scientific">Nonomuraea guangzhouensis</name>
    <dbReference type="NCBI Taxonomy" id="1291555"/>
    <lineage>
        <taxon>Bacteria</taxon>
        <taxon>Bacillati</taxon>
        <taxon>Actinomycetota</taxon>
        <taxon>Actinomycetes</taxon>
        <taxon>Streptosporangiales</taxon>
        <taxon>Streptosporangiaceae</taxon>
        <taxon>Nonomuraea</taxon>
    </lineage>
</organism>
<evidence type="ECO:0000313" key="2">
    <source>
        <dbReference type="EMBL" id="MFD1540609.1"/>
    </source>
</evidence>
<dbReference type="EMBL" id="JBHUCM010000019">
    <property type="protein sequence ID" value="MFD1540609.1"/>
    <property type="molecule type" value="Genomic_DNA"/>
</dbReference>
<proteinExistence type="predicted"/>
<sequence>MPKPDEGGTTDGHSMPGVGTPSDERERQNNGEAGFANSTEDYYADYLARPKTDPRVQDDLIEWHRIGDYPTAEPPRQPPVDLVAQYRIDPGTVRKEMSIKIADFVDPETGKPRPDSPVERLRADLDRLRGLGDSPSLEVLVTRATLTDRDLGTWQAAADMKATTDKAQLSLRSAITQLCSVYETIVETLDQTVKTAMDADRSVADGLRKATT</sequence>
<feature type="region of interest" description="Disordered" evidence="1">
    <location>
        <begin position="1"/>
        <end position="40"/>
    </location>
</feature>
<accession>A0ABW4GE12</accession>
<protein>
    <submittedName>
        <fullName evidence="2">Uncharacterized protein</fullName>
    </submittedName>
</protein>
<name>A0ABW4GE12_9ACTN</name>
<comment type="caution">
    <text evidence="2">The sequence shown here is derived from an EMBL/GenBank/DDBJ whole genome shotgun (WGS) entry which is preliminary data.</text>
</comment>